<sequence length="390" mass="41240">MSIYDLLSQRYTPDVEPQEPAGQHDDYRTDRLRLVDGVAVTPAGMVAGGEVPERTVPVVSPVLQGPDGFRLLVHAVKDVVPVEEPRLARHSAKALRLHALIQTISLDALMLLEALPEGAGFDIVVSAPLRSAEAAEVVIDRLGAMVAASAYAAGLGTLHHSDGGRDPHTVLGVQGAAGQPYVLWIGADSLLDHDDIAGLHRQGLLALASRQAGMFPGEAAYALLVQRIPESGEDGPAPGWWLEAATRLEHPARDTLSLPDRQRLVGDLLARVWPEGEDGEACAPASLVMDTLELPGRVPEVLGPLLERWPALDVIEHGLSVSALCGWPGEALVPLQWVLALASLDPGEDALLLNLAEPNVSHAMALHACAPAATPNEAPPAPAAVDRRRS</sequence>
<keyword evidence="2" id="KW-1185">Reference proteome</keyword>
<organism evidence="1 2">
    <name type="scientific">Billgrantia zhangzhouensis</name>
    <dbReference type="NCBI Taxonomy" id="2733481"/>
    <lineage>
        <taxon>Bacteria</taxon>
        <taxon>Pseudomonadati</taxon>
        <taxon>Pseudomonadota</taxon>
        <taxon>Gammaproteobacteria</taxon>
        <taxon>Oceanospirillales</taxon>
        <taxon>Halomonadaceae</taxon>
        <taxon>Billgrantia</taxon>
    </lineage>
</organism>
<dbReference type="Proteomes" id="UP001320122">
    <property type="component" value="Unassembled WGS sequence"/>
</dbReference>
<name>A0ABS9AJI7_9GAMM</name>
<comment type="caution">
    <text evidence="1">The sequence shown here is derived from an EMBL/GenBank/DDBJ whole genome shotgun (WGS) entry which is preliminary data.</text>
</comment>
<gene>
    <name evidence="1" type="ORF">HOP51_17520</name>
</gene>
<evidence type="ECO:0000313" key="2">
    <source>
        <dbReference type="Proteomes" id="UP001320122"/>
    </source>
</evidence>
<reference evidence="1 2" key="1">
    <citation type="journal article" date="2021" name="Front. Microbiol.">
        <title>Aerobic Denitrification and Heterotrophic Sulfur Oxidation in the Genus Halomonas Revealed by Six Novel Species Characterizations and Genome-Based Analysis.</title>
        <authorList>
            <person name="Wang L."/>
            <person name="Shao Z."/>
        </authorList>
    </citation>
    <scope>NUCLEOTIDE SEQUENCE [LARGE SCALE GENOMIC DNA]</scope>
    <source>
        <strain evidence="1 2">MCCC 1A11036</strain>
    </source>
</reference>
<accession>A0ABS9AJI7</accession>
<dbReference type="RefSeq" id="WP_234275219.1">
    <property type="nucleotide sequence ID" value="NZ_JABFTT010000014.1"/>
</dbReference>
<evidence type="ECO:0000313" key="1">
    <source>
        <dbReference type="EMBL" id="MCE8021899.1"/>
    </source>
</evidence>
<dbReference type="EMBL" id="JABFTT010000014">
    <property type="protein sequence ID" value="MCE8021899.1"/>
    <property type="molecule type" value="Genomic_DNA"/>
</dbReference>
<proteinExistence type="predicted"/>
<protein>
    <submittedName>
        <fullName evidence="1">Uncharacterized protein</fullName>
    </submittedName>
</protein>